<dbReference type="Proteomes" id="UP000198281">
    <property type="component" value="Unassembled WGS sequence"/>
</dbReference>
<proteinExistence type="predicted"/>
<feature type="signal peptide" evidence="1">
    <location>
        <begin position="1"/>
        <end position="20"/>
    </location>
</feature>
<dbReference type="EMBL" id="FZOS01000002">
    <property type="protein sequence ID" value="SNS18827.1"/>
    <property type="molecule type" value="Genomic_DNA"/>
</dbReference>
<gene>
    <name evidence="2" type="ORF">SAMN06295912_102178</name>
</gene>
<evidence type="ECO:0000313" key="3">
    <source>
        <dbReference type="Proteomes" id="UP000198281"/>
    </source>
</evidence>
<dbReference type="PROSITE" id="PS51257">
    <property type="entry name" value="PROKAR_LIPOPROTEIN"/>
    <property type="match status" value="1"/>
</dbReference>
<evidence type="ECO:0000256" key="1">
    <source>
        <dbReference type="SAM" id="SignalP"/>
    </source>
</evidence>
<dbReference type="OrthoDB" id="7472092at2"/>
<name>A0A239CF58_9SPHN</name>
<evidence type="ECO:0008006" key="4">
    <source>
        <dbReference type="Google" id="ProtNLM"/>
    </source>
</evidence>
<organism evidence="2 3">
    <name type="scientific">Edaphosphingomonas laterariae</name>
    <dbReference type="NCBI Taxonomy" id="861865"/>
    <lineage>
        <taxon>Bacteria</taxon>
        <taxon>Pseudomonadati</taxon>
        <taxon>Pseudomonadota</taxon>
        <taxon>Alphaproteobacteria</taxon>
        <taxon>Sphingomonadales</taxon>
        <taxon>Rhizorhabdaceae</taxon>
        <taxon>Edaphosphingomonas</taxon>
    </lineage>
</organism>
<dbReference type="AlphaFoldDB" id="A0A239CF58"/>
<reference evidence="3" key="1">
    <citation type="submission" date="2017-06" db="EMBL/GenBank/DDBJ databases">
        <authorList>
            <person name="Varghese N."/>
            <person name="Submissions S."/>
        </authorList>
    </citation>
    <scope>NUCLEOTIDE SEQUENCE [LARGE SCALE GENOMIC DNA]</scope>
    <source>
        <strain evidence="3">LNB2</strain>
    </source>
</reference>
<dbReference type="RefSeq" id="WP_089218178.1">
    <property type="nucleotide sequence ID" value="NZ_FZOS01000002.1"/>
</dbReference>
<accession>A0A239CF58</accession>
<sequence>MQKTPLTLAAASLAAILSLAACNNEADTLVANGPADPDAQTVAEAPPVTLPPALTASRTYRCKDNSLAYIDFFADGTSADVRAEKTGPATRLTAPTKGEPFVAEGYKLTGDSTTVTLEQPGKPSQSCKA</sequence>
<protein>
    <recommendedName>
        <fullName evidence="4">Membrane-bound lysozyme-inhibitor of c-type lysozyme</fullName>
    </recommendedName>
</protein>
<keyword evidence="3" id="KW-1185">Reference proteome</keyword>
<keyword evidence="1" id="KW-0732">Signal</keyword>
<feature type="chain" id="PRO_5012805563" description="Membrane-bound lysozyme-inhibitor of c-type lysozyme" evidence="1">
    <location>
        <begin position="21"/>
        <end position="129"/>
    </location>
</feature>
<evidence type="ECO:0000313" key="2">
    <source>
        <dbReference type="EMBL" id="SNS18827.1"/>
    </source>
</evidence>